<dbReference type="InterPro" id="IPR009105">
    <property type="entry name" value="Colicin_E3_ribonuclease"/>
</dbReference>
<evidence type="ECO:0000259" key="2">
    <source>
        <dbReference type="Pfam" id="PF09000"/>
    </source>
</evidence>
<feature type="compositionally biased region" description="Basic residues" evidence="1">
    <location>
        <begin position="34"/>
        <end position="45"/>
    </location>
</feature>
<feature type="region of interest" description="Disordered" evidence="1">
    <location>
        <begin position="1"/>
        <end position="46"/>
    </location>
</feature>
<dbReference type="Pfam" id="PF09000">
    <property type="entry name" value="Cytotoxic"/>
    <property type="match status" value="1"/>
</dbReference>
<evidence type="ECO:0000256" key="1">
    <source>
        <dbReference type="SAM" id="MobiDB-lite"/>
    </source>
</evidence>
<feature type="domain" description="Colicin E3-like ribonuclease" evidence="2">
    <location>
        <begin position="22"/>
        <end position="92"/>
    </location>
</feature>
<feature type="domain" description="DUF7683" evidence="3">
    <location>
        <begin position="106"/>
        <end position="176"/>
    </location>
</feature>
<dbReference type="KEGG" id="gim:F1728_06620"/>
<gene>
    <name evidence="4" type="ORF">F1728_06620</name>
</gene>
<dbReference type="Gene3D" id="3.10.380.10">
    <property type="entry name" value="Colicin E3-like ribonuclease domain"/>
    <property type="match status" value="1"/>
</dbReference>
<dbReference type="AlphaFoldDB" id="A0A6I6A8I6"/>
<reference evidence="4 5" key="1">
    <citation type="submission" date="2019-09" db="EMBL/GenBank/DDBJ databases">
        <title>Gimesia benthica sp. nov., a novel bacterium isolated from deep-sea water of the Northwest Indian Ocean.</title>
        <authorList>
            <person name="Dai X."/>
        </authorList>
    </citation>
    <scope>NUCLEOTIDE SEQUENCE [LARGE SCALE GENOMIC DNA]</scope>
    <source>
        <strain evidence="4 5">E7</strain>
    </source>
</reference>
<feature type="compositionally biased region" description="Basic and acidic residues" evidence="1">
    <location>
        <begin position="1"/>
        <end position="24"/>
    </location>
</feature>
<protein>
    <submittedName>
        <fullName evidence="4">Uncharacterized protein</fullName>
    </submittedName>
</protein>
<evidence type="ECO:0000313" key="5">
    <source>
        <dbReference type="Proteomes" id="UP000427281"/>
    </source>
</evidence>
<evidence type="ECO:0000259" key="3">
    <source>
        <dbReference type="Pfam" id="PF24731"/>
    </source>
</evidence>
<dbReference type="GO" id="GO:0016788">
    <property type="term" value="F:hydrolase activity, acting on ester bonds"/>
    <property type="evidence" value="ECO:0007669"/>
    <property type="project" value="InterPro"/>
</dbReference>
<proteinExistence type="predicted"/>
<dbReference type="Pfam" id="PF24731">
    <property type="entry name" value="DUF7683"/>
    <property type="match status" value="1"/>
</dbReference>
<dbReference type="RefSeq" id="WP_155363447.1">
    <property type="nucleotide sequence ID" value="NZ_CP043930.1"/>
</dbReference>
<accession>A0A6I6A8I6</accession>
<dbReference type="InterPro" id="IPR036725">
    <property type="entry name" value="ColE3_ribonuclease_sf"/>
</dbReference>
<name>A0A6I6A8I6_9PLAN</name>
<keyword evidence="5" id="KW-1185">Reference proteome</keyword>
<dbReference type="Proteomes" id="UP000427281">
    <property type="component" value="Chromosome"/>
</dbReference>
<dbReference type="GO" id="GO:0043022">
    <property type="term" value="F:ribosome binding"/>
    <property type="evidence" value="ECO:0007669"/>
    <property type="project" value="InterPro"/>
</dbReference>
<dbReference type="GO" id="GO:0003723">
    <property type="term" value="F:RNA binding"/>
    <property type="evidence" value="ECO:0007669"/>
    <property type="project" value="InterPro"/>
</dbReference>
<sequence>MTNDKAKADSESSHDQKQYHKPPDRLLGFPNSKPVRKKGGRKRWKDTKTKKIYEWDYQHGDVEGWDKTGKRHLGSFDPKKGNQVKPPDPSKKPITPTIVKSMNKERYTLAWYSVENESLIGEEDIPLTQDTIRSWFYLSEEDTAIECYDVTASQRRDLMKLVKHKIDLNEFNYQLEGRADKLT</sequence>
<dbReference type="SUPFAM" id="SSF63840">
    <property type="entry name" value="Ribonuclease domain of colicin E3"/>
    <property type="match status" value="1"/>
</dbReference>
<feature type="region of interest" description="Disordered" evidence="1">
    <location>
        <begin position="62"/>
        <end position="96"/>
    </location>
</feature>
<dbReference type="EMBL" id="CP043930">
    <property type="protein sequence ID" value="QGQ22366.1"/>
    <property type="molecule type" value="Genomic_DNA"/>
</dbReference>
<dbReference type="InterPro" id="IPR056100">
    <property type="entry name" value="DUF7683"/>
</dbReference>
<evidence type="ECO:0000313" key="4">
    <source>
        <dbReference type="EMBL" id="QGQ22366.1"/>
    </source>
</evidence>
<organism evidence="4 5">
    <name type="scientific">Gimesia benthica</name>
    <dbReference type="NCBI Taxonomy" id="2608982"/>
    <lineage>
        <taxon>Bacteria</taxon>
        <taxon>Pseudomonadati</taxon>
        <taxon>Planctomycetota</taxon>
        <taxon>Planctomycetia</taxon>
        <taxon>Planctomycetales</taxon>
        <taxon>Planctomycetaceae</taxon>
        <taxon>Gimesia</taxon>
    </lineage>
</organism>